<reference evidence="1 2" key="1">
    <citation type="submission" date="2020-04" db="EMBL/GenBank/DDBJ databases">
        <title>Knoellia sp. isolate from air conditioner.</title>
        <authorList>
            <person name="Chea S."/>
            <person name="Kim D.-U."/>
        </authorList>
    </citation>
    <scope>NUCLEOTIDE SEQUENCE [LARGE SCALE GENOMIC DNA]</scope>
    <source>
        <strain evidence="1 2">DB2414S</strain>
    </source>
</reference>
<evidence type="ECO:0000313" key="2">
    <source>
        <dbReference type="Proteomes" id="UP000588586"/>
    </source>
</evidence>
<dbReference type="RefSeq" id="WP_171242065.1">
    <property type="nucleotide sequence ID" value="NZ_JABEPQ010000001.1"/>
</dbReference>
<dbReference type="GO" id="GO:0050532">
    <property type="term" value="F:2-phosphosulfolactate phosphatase activity"/>
    <property type="evidence" value="ECO:0007669"/>
    <property type="project" value="InterPro"/>
</dbReference>
<name>A0A849H5D0_9MICO</name>
<evidence type="ECO:0000313" key="1">
    <source>
        <dbReference type="EMBL" id="NNM44986.1"/>
    </source>
</evidence>
<sequence>MTGLFGQDAYAVRFDWGPVGATAVGAEVSVVVDVLSFTTSVTVAVERGMRVFPFAWKDSRAQEFAQSRDAVLAVGRLEATRPGAVPAPSLSPAQLTSCPLVPRLVLPSPNGSSITTVLQDSRSTDDVFSPEARSAADLFVAVADAGRLDESMHNCVGGRELIAKGFVADVDVAAELDASTTVPVLVDGAFAPIGQGE</sequence>
<dbReference type="Gene3D" id="3.90.1560.10">
    <property type="entry name" value="ComB-like"/>
    <property type="match status" value="1"/>
</dbReference>
<dbReference type="Proteomes" id="UP000588586">
    <property type="component" value="Unassembled WGS sequence"/>
</dbReference>
<dbReference type="AlphaFoldDB" id="A0A849H5D0"/>
<dbReference type="GO" id="GO:0000287">
    <property type="term" value="F:magnesium ion binding"/>
    <property type="evidence" value="ECO:0007669"/>
    <property type="project" value="InterPro"/>
</dbReference>
<gene>
    <name evidence="1" type="ORF">HJG52_03070</name>
</gene>
<dbReference type="InterPro" id="IPR036702">
    <property type="entry name" value="ComB-like_sf"/>
</dbReference>
<proteinExistence type="predicted"/>
<protein>
    <submittedName>
        <fullName evidence="1">2-phosphosulfolactate phosphatase</fullName>
    </submittedName>
</protein>
<accession>A0A849H5D0</accession>
<dbReference type="EMBL" id="JABEPQ010000001">
    <property type="protein sequence ID" value="NNM44986.1"/>
    <property type="molecule type" value="Genomic_DNA"/>
</dbReference>
<comment type="caution">
    <text evidence="1">The sequence shown here is derived from an EMBL/GenBank/DDBJ whole genome shotgun (WGS) entry which is preliminary data.</text>
</comment>
<keyword evidence="2" id="KW-1185">Reference proteome</keyword>
<organism evidence="1 2">
    <name type="scientific">Knoellia koreensis</name>
    <dbReference type="NCBI Taxonomy" id="2730921"/>
    <lineage>
        <taxon>Bacteria</taxon>
        <taxon>Bacillati</taxon>
        <taxon>Actinomycetota</taxon>
        <taxon>Actinomycetes</taxon>
        <taxon>Micrococcales</taxon>
        <taxon>Intrasporangiaceae</taxon>
        <taxon>Knoellia</taxon>
    </lineage>
</organism>
<dbReference type="SUPFAM" id="SSF142823">
    <property type="entry name" value="ComB-like"/>
    <property type="match status" value="1"/>
</dbReference>